<name>A0A9D4K8N4_DREPO</name>
<dbReference type="Proteomes" id="UP000828390">
    <property type="component" value="Unassembled WGS sequence"/>
</dbReference>
<proteinExistence type="predicted"/>
<organism evidence="1 2">
    <name type="scientific">Dreissena polymorpha</name>
    <name type="common">Zebra mussel</name>
    <name type="synonym">Mytilus polymorpha</name>
    <dbReference type="NCBI Taxonomy" id="45954"/>
    <lineage>
        <taxon>Eukaryota</taxon>
        <taxon>Metazoa</taxon>
        <taxon>Spiralia</taxon>
        <taxon>Lophotrochozoa</taxon>
        <taxon>Mollusca</taxon>
        <taxon>Bivalvia</taxon>
        <taxon>Autobranchia</taxon>
        <taxon>Heteroconchia</taxon>
        <taxon>Euheterodonta</taxon>
        <taxon>Imparidentia</taxon>
        <taxon>Neoheterodontei</taxon>
        <taxon>Myida</taxon>
        <taxon>Dreissenoidea</taxon>
        <taxon>Dreissenidae</taxon>
        <taxon>Dreissena</taxon>
    </lineage>
</organism>
<keyword evidence="2" id="KW-1185">Reference proteome</keyword>
<accession>A0A9D4K8N4</accession>
<reference evidence="1" key="2">
    <citation type="submission" date="2020-11" db="EMBL/GenBank/DDBJ databases">
        <authorList>
            <person name="McCartney M.A."/>
            <person name="Auch B."/>
            <person name="Kono T."/>
            <person name="Mallez S."/>
            <person name="Becker A."/>
            <person name="Gohl D.M."/>
            <person name="Silverstein K.A.T."/>
            <person name="Koren S."/>
            <person name="Bechman K.B."/>
            <person name="Herman A."/>
            <person name="Abrahante J.E."/>
            <person name="Garbe J."/>
        </authorList>
    </citation>
    <scope>NUCLEOTIDE SEQUENCE</scope>
    <source>
        <strain evidence="1">Duluth1</strain>
        <tissue evidence="1">Whole animal</tissue>
    </source>
</reference>
<reference evidence="1" key="1">
    <citation type="journal article" date="2019" name="bioRxiv">
        <title>The Genome of the Zebra Mussel, Dreissena polymorpha: A Resource for Invasive Species Research.</title>
        <authorList>
            <person name="McCartney M.A."/>
            <person name="Auch B."/>
            <person name="Kono T."/>
            <person name="Mallez S."/>
            <person name="Zhang Y."/>
            <person name="Obille A."/>
            <person name="Becker A."/>
            <person name="Abrahante J.E."/>
            <person name="Garbe J."/>
            <person name="Badalamenti J.P."/>
            <person name="Herman A."/>
            <person name="Mangelson H."/>
            <person name="Liachko I."/>
            <person name="Sullivan S."/>
            <person name="Sone E.D."/>
            <person name="Koren S."/>
            <person name="Silverstein K.A.T."/>
            <person name="Beckman K.B."/>
            <person name="Gohl D.M."/>
        </authorList>
    </citation>
    <scope>NUCLEOTIDE SEQUENCE</scope>
    <source>
        <strain evidence="1">Duluth1</strain>
        <tissue evidence="1">Whole animal</tissue>
    </source>
</reference>
<evidence type="ECO:0000313" key="2">
    <source>
        <dbReference type="Proteomes" id="UP000828390"/>
    </source>
</evidence>
<dbReference type="AlphaFoldDB" id="A0A9D4K8N4"/>
<comment type="caution">
    <text evidence="1">The sequence shown here is derived from an EMBL/GenBank/DDBJ whole genome shotgun (WGS) entry which is preliminary data.</text>
</comment>
<gene>
    <name evidence="1" type="ORF">DPMN_108199</name>
</gene>
<sequence length="80" mass="9325">MYGYEECIETMFGECFVRLVPYAPGAKEVVYNAFKMGRWISRECLPSQLQTSEEILKDLVKTAKSDNTYKHECSESRRMT</sequence>
<dbReference type="EMBL" id="JAIWYP010000004">
    <property type="protein sequence ID" value="KAH3834866.1"/>
    <property type="molecule type" value="Genomic_DNA"/>
</dbReference>
<evidence type="ECO:0000313" key="1">
    <source>
        <dbReference type="EMBL" id="KAH3834866.1"/>
    </source>
</evidence>
<protein>
    <submittedName>
        <fullName evidence="1">Uncharacterized protein</fullName>
    </submittedName>
</protein>